<sequence length="53" mass="5975">MIDLLTTHSIEAKCRARSREEVVDIAGNLLVRTGAVEPRYIDAMKSPELYKDV</sequence>
<dbReference type="PROSITE" id="PS51094">
    <property type="entry name" value="PTS_EIIA_TYPE_2"/>
    <property type="match status" value="1"/>
</dbReference>
<proteinExistence type="predicted"/>
<dbReference type="RefSeq" id="WP_274456996.1">
    <property type="nucleotide sequence ID" value="NZ_CP067097.1"/>
</dbReference>
<protein>
    <submittedName>
        <fullName evidence="2">Mannitol/fructose-specific phosphotransferase system IIA component</fullName>
    </submittedName>
</protein>
<evidence type="ECO:0000313" key="3">
    <source>
        <dbReference type="Proteomes" id="UP001232973"/>
    </source>
</evidence>
<dbReference type="InterPro" id="IPR002178">
    <property type="entry name" value="PTS_EIIA_type-2_dom"/>
</dbReference>
<keyword evidence="3" id="KW-1185">Reference proteome</keyword>
<dbReference type="Gene3D" id="3.40.930.10">
    <property type="entry name" value="Mannitol-specific EII, Chain A"/>
    <property type="match status" value="1"/>
</dbReference>
<name>A0ABT9XHV1_9BACL</name>
<dbReference type="SUPFAM" id="SSF55804">
    <property type="entry name" value="Phoshotransferase/anion transport protein"/>
    <property type="match status" value="1"/>
</dbReference>
<dbReference type="InterPro" id="IPR016152">
    <property type="entry name" value="PTrfase/Anion_transptr"/>
</dbReference>
<feature type="domain" description="PTS EIIA type-2" evidence="1">
    <location>
        <begin position="3"/>
        <end position="53"/>
    </location>
</feature>
<accession>A0ABT9XHV1</accession>
<gene>
    <name evidence="2" type="ORF">J2S03_001755</name>
</gene>
<comment type="caution">
    <text evidence="2">The sequence shown here is derived from an EMBL/GenBank/DDBJ whole genome shotgun (WGS) entry which is preliminary data.</text>
</comment>
<evidence type="ECO:0000313" key="2">
    <source>
        <dbReference type="EMBL" id="MDQ0189892.1"/>
    </source>
</evidence>
<evidence type="ECO:0000259" key="1">
    <source>
        <dbReference type="PROSITE" id="PS51094"/>
    </source>
</evidence>
<dbReference type="Proteomes" id="UP001232973">
    <property type="component" value="Unassembled WGS sequence"/>
</dbReference>
<dbReference type="EMBL" id="JAUSTP010000012">
    <property type="protein sequence ID" value="MDQ0189892.1"/>
    <property type="molecule type" value="Genomic_DNA"/>
</dbReference>
<organism evidence="2 3">
    <name type="scientific">Alicyclobacillus cycloheptanicus</name>
    <dbReference type="NCBI Taxonomy" id="1457"/>
    <lineage>
        <taxon>Bacteria</taxon>
        <taxon>Bacillati</taxon>
        <taxon>Bacillota</taxon>
        <taxon>Bacilli</taxon>
        <taxon>Bacillales</taxon>
        <taxon>Alicyclobacillaceae</taxon>
        <taxon>Alicyclobacillus</taxon>
    </lineage>
</organism>
<reference evidence="2 3" key="1">
    <citation type="submission" date="2023-07" db="EMBL/GenBank/DDBJ databases">
        <title>Genomic Encyclopedia of Type Strains, Phase IV (KMG-IV): sequencing the most valuable type-strain genomes for metagenomic binning, comparative biology and taxonomic classification.</title>
        <authorList>
            <person name="Goeker M."/>
        </authorList>
    </citation>
    <scope>NUCLEOTIDE SEQUENCE [LARGE SCALE GENOMIC DNA]</scope>
    <source>
        <strain evidence="2 3">DSM 4006</strain>
    </source>
</reference>